<organism evidence="3 4">
    <name type="scientific">Pseudomicrostroma glucosiphilum</name>
    <dbReference type="NCBI Taxonomy" id="1684307"/>
    <lineage>
        <taxon>Eukaryota</taxon>
        <taxon>Fungi</taxon>
        <taxon>Dikarya</taxon>
        <taxon>Basidiomycota</taxon>
        <taxon>Ustilaginomycotina</taxon>
        <taxon>Exobasidiomycetes</taxon>
        <taxon>Microstromatales</taxon>
        <taxon>Microstromatales incertae sedis</taxon>
        <taxon>Pseudomicrostroma</taxon>
    </lineage>
</organism>
<feature type="chain" id="PRO_5016441725" evidence="2">
    <location>
        <begin position="25"/>
        <end position="263"/>
    </location>
</feature>
<evidence type="ECO:0000256" key="2">
    <source>
        <dbReference type="SAM" id="SignalP"/>
    </source>
</evidence>
<evidence type="ECO:0000313" key="3">
    <source>
        <dbReference type="EMBL" id="PWN23498.1"/>
    </source>
</evidence>
<dbReference type="RefSeq" id="XP_025350658.1">
    <property type="nucleotide sequence ID" value="XM_025491252.1"/>
</dbReference>
<feature type="signal peptide" evidence="2">
    <location>
        <begin position="1"/>
        <end position="24"/>
    </location>
</feature>
<feature type="compositionally biased region" description="Polar residues" evidence="1">
    <location>
        <begin position="213"/>
        <end position="222"/>
    </location>
</feature>
<keyword evidence="2" id="KW-0732">Signal</keyword>
<sequence length="263" mass="28412">MLSRLQICLVMSVLLVMTASPVLSTRSNSGASSPASSIGSPDFIDVAPGAQPLPHVPAPAHHFYPYNAEHYTVRPSNRPPDSRETTQTFSPPRRPAPRPDQAGPSRPAQQGQTVVSPPRWRHYPSNPAGWTQMRFSPQRNPAAWSGHASPSQRNSPSSRHSSPSQRNSPSSRHSSPGQRNSPPSRHSPPARAHSPQWWPTPPRGHSSRPINVAPSSGTQQFPMNLPSGHVYRIPRERTGGGSKAKKVLKKIGGCFTGKGLSCG</sequence>
<evidence type="ECO:0000313" key="4">
    <source>
        <dbReference type="Proteomes" id="UP000245942"/>
    </source>
</evidence>
<feature type="compositionally biased region" description="Low complexity" evidence="1">
    <location>
        <begin position="149"/>
        <end position="195"/>
    </location>
</feature>
<accession>A0A316UEZ4</accession>
<reference evidence="3 4" key="1">
    <citation type="journal article" date="2018" name="Mol. Biol. Evol.">
        <title>Broad Genomic Sampling Reveals a Smut Pathogenic Ancestry of the Fungal Clade Ustilaginomycotina.</title>
        <authorList>
            <person name="Kijpornyongpan T."/>
            <person name="Mondo S.J."/>
            <person name="Barry K."/>
            <person name="Sandor L."/>
            <person name="Lee J."/>
            <person name="Lipzen A."/>
            <person name="Pangilinan J."/>
            <person name="LaButti K."/>
            <person name="Hainaut M."/>
            <person name="Henrissat B."/>
            <person name="Grigoriev I.V."/>
            <person name="Spatafora J.W."/>
            <person name="Aime M.C."/>
        </authorList>
    </citation>
    <scope>NUCLEOTIDE SEQUENCE [LARGE SCALE GENOMIC DNA]</scope>
    <source>
        <strain evidence="3 4">MCA 4718</strain>
    </source>
</reference>
<dbReference type="Proteomes" id="UP000245942">
    <property type="component" value="Unassembled WGS sequence"/>
</dbReference>
<name>A0A316UEZ4_9BASI</name>
<dbReference type="GeneID" id="37012986"/>
<dbReference type="EMBL" id="KZ819321">
    <property type="protein sequence ID" value="PWN23498.1"/>
    <property type="molecule type" value="Genomic_DNA"/>
</dbReference>
<protein>
    <submittedName>
        <fullName evidence="3">Uncharacterized protein</fullName>
    </submittedName>
</protein>
<dbReference type="AlphaFoldDB" id="A0A316UEZ4"/>
<proteinExistence type="predicted"/>
<feature type="region of interest" description="Disordered" evidence="1">
    <location>
        <begin position="71"/>
        <end position="226"/>
    </location>
</feature>
<gene>
    <name evidence="3" type="ORF">BCV69DRAFT_279434</name>
</gene>
<evidence type="ECO:0000256" key="1">
    <source>
        <dbReference type="SAM" id="MobiDB-lite"/>
    </source>
</evidence>
<keyword evidence="4" id="KW-1185">Reference proteome</keyword>